<proteinExistence type="predicted"/>
<sequence length="512" mass="56714">MPTRTALSANPTRILPNLKTQPCSEQLVYCLIHLSQLYSPSSKSKSCAYLPDDPFGPGASQGVEEVERWQNLLDEARVDQTEKRFSMNWLTRLISTGAFWLEEGEDDQLSPEDILDFAGRILGGQASLEESGSLVRDFTFPLGEKCHHGFTENLSSEAEASSKLNWAGNVEKVVRISLRDAPLPPSEEEKSQESADAVGVQTWGSAVVMSDLMVRRPEEFHPRLSGHAPEMDANGKRYTSSQTGKFRVAELGAGTGLVGMVAAKILENLSTSEQGREGKEGPDPVVETMYEVVLTDYHEQVLENLEYNREQNFGDTRSKAVNIQASKLDWKSHLSSQTRDGGSEGELVSFPLILAADVIYTKEHATWLKSCIHTLLSTPDVDPNASAHILIPLRTSGKFESIDKTVDQAFGPLWNSSRLPSLVNTATPTPMDTAPGTPYLTAREQAKVLGMGQRRGTYSQNFQEEVKVTRPGQVRTNYMLVLKEKVKLGKIKGIGRQDESGYFWYKVGWVQE</sequence>
<evidence type="ECO:0000313" key="2">
    <source>
        <dbReference type="Proteomes" id="UP000245626"/>
    </source>
</evidence>
<evidence type="ECO:0000313" key="1">
    <source>
        <dbReference type="EMBL" id="PWN52914.1"/>
    </source>
</evidence>
<protein>
    <submittedName>
        <fullName evidence="1">Uncharacterized protein</fullName>
    </submittedName>
</protein>
<name>A0ACD0P4N7_9BASI</name>
<gene>
    <name evidence="1" type="ORF">IE53DRAFT_339721</name>
</gene>
<keyword evidence="2" id="KW-1185">Reference proteome</keyword>
<accession>A0ACD0P4N7</accession>
<reference evidence="1 2" key="1">
    <citation type="journal article" date="2018" name="Mol. Biol. Evol.">
        <title>Broad Genomic Sampling Reveals a Smut Pathogenic Ancestry of the Fungal Clade Ustilaginomycotina.</title>
        <authorList>
            <person name="Kijpornyongpan T."/>
            <person name="Mondo S.J."/>
            <person name="Barry K."/>
            <person name="Sandor L."/>
            <person name="Lee J."/>
            <person name="Lipzen A."/>
            <person name="Pangilinan J."/>
            <person name="LaButti K."/>
            <person name="Hainaut M."/>
            <person name="Henrissat B."/>
            <person name="Grigoriev I.V."/>
            <person name="Spatafora J.W."/>
            <person name="Aime M.C."/>
        </authorList>
    </citation>
    <scope>NUCLEOTIDE SEQUENCE [LARGE SCALE GENOMIC DNA]</scope>
    <source>
        <strain evidence="1 2">SA 807</strain>
    </source>
</reference>
<organism evidence="1 2">
    <name type="scientific">Violaceomyces palustris</name>
    <dbReference type="NCBI Taxonomy" id="1673888"/>
    <lineage>
        <taxon>Eukaryota</taxon>
        <taxon>Fungi</taxon>
        <taxon>Dikarya</taxon>
        <taxon>Basidiomycota</taxon>
        <taxon>Ustilaginomycotina</taxon>
        <taxon>Ustilaginomycetes</taxon>
        <taxon>Violaceomycetales</taxon>
        <taxon>Violaceomycetaceae</taxon>
        <taxon>Violaceomyces</taxon>
    </lineage>
</organism>
<dbReference type="EMBL" id="KZ819751">
    <property type="protein sequence ID" value="PWN52914.1"/>
    <property type="molecule type" value="Genomic_DNA"/>
</dbReference>
<dbReference type="Proteomes" id="UP000245626">
    <property type="component" value="Unassembled WGS sequence"/>
</dbReference>